<evidence type="ECO:0000313" key="2">
    <source>
        <dbReference type="EMBL" id="WUM19968.1"/>
    </source>
</evidence>
<protein>
    <recommendedName>
        <fullName evidence="4">Transmembrane protein</fullName>
    </recommendedName>
</protein>
<keyword evidence="1" id="KW-1133">Transmembrane helix</keyword>
<name>A0AAU4K1J5_9NOCA</name>
<proteinExistence type="predicted"/>
<evidence type="ECO:0000313" key="3">
    <source>
        <dbReference type="Proteomes" id="UP001432128"/>
    </source>
</evidence>
<keyword evidence="1" id="KW-0472">Membrane</keyword>
<keyword evidence="1" id="KW-0812">Transmembrane</keyword>
<sequence length="95" mass="10199">MNTTTIRSAGLYVLAVMVVALAFIGVAALLYDQVPTVMIVVFPLIILAGAVGALRRTYTCYKTGGTWQVWQGASWLLLAFFMIALTGTGSALLER</sequence>
<dbReference type="Proteomes" id="UP001432128">
    <property type="component" value="Chromosome"/>
</dbReference>
<dbReference type="KEGG" id="whr:OG579_20125"/>
<accession>A0AAU4K1J5</accession>
<gene>
    <name evidence="2" type="ORF">OG579_20125</name>
</gene>
<keyword evidence="3" id="KW-1185">Reference proteome</keyword>
<feature type="transmembrane region" description="Helical" evidence="1">
    <location>
        <begin position="12"/>
        <end position="31"/>
    </location>
</feature>
<evidence type="ECO:0008006" key="4">
    <source>
        <dbReference type="Google" id="ProtNLM"/>
    </source>
</evidence>
<organism evidence="2 3">
    <name type="scientific">Williamsia herbipolensis</name>
    <dbReference type="NCBI Taxonomy" id="1603258"/>
    <lineage>
        <taxon>Bacteria</taxon>
        <taxon>Bacillati</taxon>
        <taxon>Actinomycetota</taxon>
        <taxon>Actinomycetes</taxon>
        <taxon>Mycobacteriales</taxon>
        <taxon>Nocardiaceae</taxon>
        <taxon>Williamsia</taxon>
    </lineage>
</organism>
<evidence type="ECO:0000256" key="1">
    <source>
        <dbReference type="SAM" id="Phobius"/>
    </source>
</evidence>
<dbReference type="EMBL" id="CP108021">
    <property type="protein sequence ID" value="WUM19968.1"/>
    <property type="molecule type" value="Genomic_DNA"/>
</dbReference>
<dbReference type="RefSeq" id="WP_328857395.1">
    <property type="nucleotide sequence ID" value="NZ_CP108021.1"/>
</dbReference>
<reference evidence="2 3" key="1">
    <citation type="submission" date="2022-10" db="EMBL/GenBank/DDBJ databases">
        <title>The complete genomes of actinobacterial strains from the NBC collection.</title>
        <authorList>
            <person name="Joergensen T.S."/>
            <person name="Alvarez Arevalo M."/>
            <person name="Sterndorff E.B."/>
            <person name="Faurdal D."/>
            <person name="Vuksanovic O."/>
            <person name="Mourched A.-S."/>
            <person name="Charusanti P."/>
            <person name="Shaw S."/>
            <person name="Blin K."/>
            <person name="Weber T."/>
        </authorList>
    </citation>
    <scope>NUCLEOTIDE SEQUENCE [LARGE SCALE GENOMIC DNA]</scope>
    <source>
        <strain evidence="2 3">NBC_00319</strain>
    </source>
</reference>
<feature type="transmembrane region" description="Helical" evidence="1">
    <location>
        <begin position="75"/>
        <end position="93"/>
    </location>
</feature>
<feature type="transmembrane region" description="Helical" evidence="1">
    <location>
        <begin position="37"/>
        <end position="54"/>
    </location>
</feature>
<dbReference type="AlphaFoldDB" id="A0AAU4K1J5"/>